<dbReference type="SUPFAM" id="SSF49265">
    <property type="entry name" value="Fibronectin type III"/>
    <property type="match status" value="1"/>
</dbReference>
<evidence type="ECO:0000313" key="2">
    <source>
        <dbReference type="Proteomes" id="UP000616769"/>
    </source>
</evidence>
<comment type="caution">
    <text evidence="1">The sequence shown here is derived from an EMBL/GenBank/DDBJ whole genome shotgun (WGS) entry which is preliminary data.</text>
</comment>
<dbReference type="InterPro" id="IPR003961">
    <property type="entry name" value="FN3_dom"/>
</dbReference>
<dbReference type="PANTHER" id="PTHR23278:SF19">
    <property type="entry name" value="OBSCURIN"/>
    <property type="match status" value="1"/>
</dbReference>
<proteinExistence type="predicted"/>
<evidence type="ECO:0000313" key="1">
    <source>
        <dbReference type="EMBL" id="KPM05859.1"/>
    </source>
</evidence>
<protein>
    <submittedName>
        <fullName evidence="1">Uncharacterized protein</fullName>
    </submittedName>
</protein>
<organism evidence="1 2">
    <name type="scientific">Sarcoptes scabiei</name>
    <name type="common">Itch mite</name>
    <name type="synonym">Acarus scabiei</name>
    <dbReference type="NCBI Taxonomy" id="52283"/>
    <lineage>
        <taxon>Eukaryota</taxon>
        <taxon>Metazoa</taxon>
        <taxon>Ecdysozoa</taxon>
        <taxon>Arthropoda</taxon>
        <taxon>Chelicerata</taxon>
        <taxon>Arachnida</taxon>
        <taxon>Acari</taxon>
        <taxon>Acariformes</taxon>
        <taxon>Sarcoptiformes</taxon>
        <taxon>Astigmata</taxon>
        <taxon>Psoroptidia</taxon>
        <taxon>Sarcoptoidea</taxon>
        <taxon>Sarcoptidae</taxon>
        <taxon>Sarcoptinae</taxon>
        <taxon>Sarcoptes</taxon>
    </lineage>
</organism>
<dbReference type="InterPro" id="IPR013783">
    <property type="entry name" value="Ig-like_fold"/>
</dbReference>
<dbReference type="Gene3D" id="2.60.40.10">
    <property type="entry name" value="Immunoglobulins"/>
    <property type="match status" value="1"/>
</dbReference>
<dbReference type="Proteomes" id="UP000616769">
    <property type="component" value="Unassembled WGS sequence"/>
</dbReference>
<reference evidence="1 2" key="1">
    <citation type="journal article" date="2015" name="Parasit. Vectors">
        <title>Draft genome of the scabies mite.</title>
        <authorList>
            <person name="Rider S.D.Jr."/>
            <person name="Morgan M.S."/>
            <person name="Arlian L.G."/>
        </authorList>
    </citation>
    <scope>NUCLEOTIDE SEQUENCE [LARGE SCALE GENOMIC DNA]</scope>
    <source>
        <strain evidence="1">Arlian Lab</strain>
    </source>
</reference>
<dbReference type="VEuPathDB" id="VectorBase:SSCA004056"/>
<dbReference type="CDD" id="cd00063">
    <property type="entry name" value="FN3"/>
    <property type="match status" value="1"/>
</dbReference>
<dbReference type="PANTHER" id="PTHR23278">
    <property type="entry name" value="SIDESTEP PROTEIN"/>
    <property type="match status" value="1"/>
</dbReference>
<accession>A0A132A4P9</accession>
<sequence>MKEIPSPPHNCSLVNKTAHSLTVECMPGYSGGLEQIFFLQVYTLDPNRLLKNVSNQQSPYFSIDNLPAGFVFKLIIYATNRKGQSKSIEITCSTSEPSPWKSDFLIINLLI</sequence>
<dbReference type="InterPro" id="IPR036116">
    <property type="entry name" value="FN3_sf"/>
</dbReference>
<dbReference type="AlphaFoldDB" id="A0A132A4P9"/>
<gene>
    <name evidence="1" type="ORF">QR98_0043310</name>
</gene>
<dbReference type="EMBL" id="JXLN01010512">
    <property type="protein sequence ID" value="KPM05859.1"/>
    <property type="molecule type" value="Genomic_DNA"/>
</dbReference>
<name>A0A132A4P9_SARSC</name>
<dbReference type="OrthoDB" id="6430706at2759"/>
<dbReference type="PROSITE" id="PS50853">
    <property type="entry name" value="FN3"/>
    <property type="match status" value="1"/>
</dbReference>